<evidence type="ECO:0000313" key="1">
    <source>
        <dbReference type="EMBL" id="PWC15814.1"/>
    </source>
</evidence>
<evidence type="ECO:0008006" key="3">
    <source>
        <dbReference type="Google" id="ProtNLM"/>
    </source>
</evidence>
<evidence type="ECO:0000313" key="2">
    <source>
        <dbReference type="Proteomes" id="UP000245138"/>
    </source>
</evidence>
<dbReference type="SUPFAM" id="SSF81593">
    <property type="entry name" value="Nucleotidyltransferase substrate binding subunit/domain"/>
    <property type="match status" value="1"/>
</dbReference>
<protein>
    <recommendedName>
        <fullName evidence="3">HEPN domain-containing protein</fullName>
    </recommendedName>
</protein>
<dbReference type="AlphaFoldDB" id="A0A2U1U2E6"/>
<dbReference type="Proteomes" id="UP000245138">
    <property type="component" value="Unassembled WGS sequence"/>
</dbReference>
<dbReference type="Gene3D" id="1.20.120.330">
    <property type="entry name" value="Nucleotidyltransferases domain 2"/>
    <property type="match status" value="1"/>
</dbReference>
<organism evidence="1 2">
    <name type="scientific">Brenneria roseae subsp. americana</name>
    <dbReference type="NCBI Taxonomy" id="1508507"/>
    <lineage>
        <taxon>Bacteria</taxon>
        <taxon>Pseudomonadati</taxon>
        <taxon>Pseudomonadota</taxon>
        <taxon>Gammaproteobacteria</taxon>
        <taxon>Enterobacterales</taxon>
        <taxon>Pectobacteriaceae</taxon>
        <taxon>Brenneria</taxon>
    </lineage>
</organism>
<proteinExistence type="predicted"/>
<comment type="caution">
    <text evidence="1">The sequence shown here is derived from an EMBL/GenBank/DDBJ whole genome shotgun (WGS) entry which is preliminary data.</text>
</comment>
<sequence length="132" mass="14727">MSKYIFETDEERFSRCLQDARGYHRRAMLFSEQQQSPSLVFNVAALAVENYLIALCAKHGNMPFNHNYASLLSSVTEVMPLPASLCHGIRQLDGIFGICSVDDYHHGTPGVEDKTSILSVCRELSSLLESAE</sequence>
<keyword evidence="2" id="KW-1185">Reference proteome</keyword>
<dbReference type="RefSeq" id="WP_109052576.1">
    <property type="nucleotide sequence ID" value="NZ_QDKJ01000001.1"/>
</dbReference>
<accession>A0A2U1U2E6</accession>
<dbReference type="OrthoDB" id="2611871at2"/>
<name>A0A2U1U2E6_9GAMM</name>
<gene>
    <name evidence="1" type="ORF">B4923_01490</name>
</gene>
<reference evidence="1 2" key="1">
    <citation type="submission" date="2018-04" db="EMBL/GenBank/DDBJ databases">
        <title>Brenneria corticis sp.nov.</title>
        <authorList>
            <person name="Li Y."/>
        </authorList>
    </citation>
    <scope>NUCLEOTIDE SEQUENCE [LARGE SCALE GENOMIC DNA]</scope>
    <source>
        <strain evidence="1 2">LMG 27715</strain>
    </source>
</reference>
<dbReference type="EMBL" id="QDKJ01000001">
    <property type="protein sequence ID" value="PWC15814.1"/>
    <property type="molecule type" value="Genomic_DNA"/>
</dbReference>